<evidence type="ECO:0000256" key="2">
    <source>
        <dbReference type="ARBA" id="ARBA00022670"/>
    </source>
</evidence>
<dbReference type="RefSeq" id="WP_344791034.1">
    <property type="nucleotide sequence ID" value="NZ_BAABBV010000001.1"/>
</dbReference>
<accession>A0ABP7ZIY8</accession>
<dbReference type="InterPro" id="IPR030400">
    <property type="entry name" value="Sedolisin_dom"/>
</dbReference>
<dbReference type="SUPFAM" id="SSF54897">
    <property type="entry name" value="Protease propeptides/inhibitors"/>
    <property type="match status" value="1"/>
</dbReference>
<reference evidence="11" key="1">
    <citation type="journal article" date="2014" name="Int. J. Syst. Evol. Microbiol.">
        <title>Complete genome of a new Firmicutes species belonging to the dominant human colonic microbiota ('Ruminococcus bicirculans') reveals two chromosomes and a selective capacity to utilize plant glucans.</title>
        <authorList>
            <consortium name="NISC Comparative Sequencing Program"/>
            <person name="Wegmann U."/>
            <person name="Louis P."/>
            <person name="Goesmann A."/>
            <person name="Henrissat B."/>
            <person name="Duncan S.H."/>
            <person name="Flint H.J."/>
        </authorList>
    </citation>
    <scope>NUCLEOTIDE SEQUENCE</scope>
    <source>
        <strain evidence="11">JCM 17590</strain>
    </source>
</reference>
<proteinExistence type="inferred from homology"/>
<comment type="caution">
    <text evidence="8">Lacks conserved residue(s) required for the propagation of feature annotation.</text>
</comment>
<keyword evidence="6" id="KW-0106">Calcium</keyword>
<comment type="caution">
    <text evidence="11">The sequence shown here is derived from an EMBL/GenBank/DDBJ whole genome shotgun (WGS) entry which is preliminary data.</text>
</comment>
<organism evidence="11 12">
    <name type="scientific">Gryllotalpicola daejeonensis</name>
    <dbReference type="NCBI Taxonomy" id="993087"/>
    <lineage>
        <taxon>Bacteria</taxon>
        <taxon>Bacillati</taxon>
        <taxon>Actinomycetota</taxon>
        <taxon>Actinomycetes</taxon>
        <taxon>Micrococcales</taxon>
        <taxon>Microbacteriaceae</taxon>
        <taxon>Gryllotalpicola</taxon>
    </lineage>
</organism>
<evidence type="ECO:0000256" key="1">
    <source>
        <dbReference type="ARBA" id="ARBA00001913"/>
    </source>
</evidence>
<evidence type="ECO:0000256" key="3">
    <source>
        <dbReference type="ARBA" id="ARBA00022723"/>
    </source>
</evidence>
<evidence type="ECO:0000256" key="6">
    <source>
        <dbReference type="ARBA" id="ARBA00022837"/>
    </source>
</evidence>
<dbReference type="EMBL" id="BAABBV010000001">
    <property type="protein sequence ID" value="GAA4159496.1"/>
    <property type="molecule type" value="Genomic_DNA"/>
</dbReference>
<dbReference type="PROSITE" id="PS51892">
    <property type="entry name" value="SUBTILASE"/>
    <property type="match status" value="1"/>
</dbReference>
<keyword evidence="2" id="KW-0645">Protease</keyword>
<dbReference type="CDD" id="cd11377">
    <property type="entry name" value="Pro-peptidase_S53"/>
    <property type="match status" value="1"/>
</dbReference>
<dbReference type="PANTHER" id="PTHR14218:SF15">
    <property type="entry name" value="TRIPEPTIDYL-PEPTIDASE 1"/>
    <property type="match status" value="1"/>
</dbReference>
<sequence>MTNSSDQPTNVTPAGRAPLPGSERPPAAAAQSVQPPAGAEARIEATLVLRRRAELPESVVRGAPISRDELTEKYGADPADVQRVTAELAGQGIEVLSADPASRRLRVAGTVEALQTAFGTSLEWAESEAPAGGRVAHWHRTGELSLPEPLSGVVTAVLGLDSRPQARANFRAVLPHAVSSSYTPVQLGDVYNFPEGTDGSGRTVAIIELGGGYEASDLATYFQNIGVPAPKVTAVGVDGAQNQPGGDPNGADGEVALDIEVVGGLAPGASIVVYFAPNTDAGFVDAVAQAAHATPTPDAISISWGQSEDQWTAQARQSMDEAFADAVALGVTVTVAAGDDGSSDRQSDGKPHVDFPASSPHVLACGGTRLELDSAGKVAAETVWNGGSGGGATGGGVSDAFELPDWQQPVDVPGAAGGRSGRGVPDVAAVADPATGYQVRVDGKDTVIGGTSAVAPLWAALVARLVQATGSPMGLAQRLLYADAAKGTSPAGFRDITSGKNGAYSAAPGWDACTGLGVPDGDALLKAVKG</sequence>
<dbReference type="CDD" id="cd04056">
    <property type="entry name" value="Peptidases_S53"/>
    <property type="match status" value="1"/>
</dbReference>
<dbReference type="PROSITE" id="PS51695">
    <property type="entry name" value="SEDOLISIN"/>
    <property type="match status" value="1"/>
</dbReference>
<evidence type="ECO:0000256" key="4">
    <source>
        <dbReference type="ARBA" id="ARBA00022801"/>
    </source>
</evidence>
<dbReference type="Pfam" id="PF00082">
    <property type="entry name" value="Peptidase_S8"/>
    <property type="match status" value="1"/>
</dbReference>
<dbReference type="PANTHER" id="PTHR14218">
    <property type="entry name" value="PROTEASE S8 TRIPEPTIDYL PEPTIDASE I CLN2"/>
    <property type="match status" value="1"/>
</dbReference>
<evidence type="ECO:0000256" key="8">
    <source>
        <dbReference type="PROSITE-ProRule" id="PRU01240"/>
    </source>
</evidence>
<feature type="domain" description="Peptidase S53" evidence="10">
    <location>
        <begin position="181"/>
        <end position="530"/>
    </location>
</feature>
<feature type="region of interest" description="Disordered" evidence="9">
    <location>
        <begin position="1"/>
        <end position="39"/>
    </location>
</feature>
<keyword evidence="4" id="KW-0378">Hydrolase</keyword>
<evidence type="ECO:0000259" key="10">
    <source>
        <dbReference type="PROSITE" id="PS51695"/>
    </source>
</evidence>
<evidence type="ECO:0000313" key="11">
    <source>
        <dbReference type="EMBL" id="GAA4159496.1"/>
    </source>
</evidence>
<dbReference type="InterPro" id="IPR036852">
    <property type="entry name" value="Peptidase_S8/S53_dom_sf"/>
</dbReference>
<dbReference type="Pfam" id="PF09286">
    <property type="entry name" value="Pro-kuma_activ"/>
    <property type="match status" value="1"/>
</dbReference>
<keyword evidence="12" id="KW-1185">Reference proteome</keyword>
<dbReference type="InterPro" id="IPR015366">
    <property type="entry name" value="S53_propep"/>
</dbReference>
<evidence type="ECO:0000256" key="9">
    <source>
        <dbReference type="SAM" id="MobiDB-lite"/>
    </source>
</evidence>
<reference evidence="11" key="2">
    <citation type="submission" date="2023-12" db="EMBL/GenBank/DDBJ databases">
        <authorList>
            <person name="Sun Q."/>
            <person name="Inoue M."/>
        </authorList>
    </citation>
    <scope>NUCLEOTIDE SEQUENCE</scope>
    <source>
        <strain evidence="11">JCM 17590</strain>
    </source>
</reference>
<dbReference type="InterPro" id="IPR050819">
    <property type="entry name" value="Tripeptidyl-peptidase_I"/>
</dbReference>
<gene>
    <name evidence="11" type="ORF">GCM10022286_13990</name>
</gene>
<evidence type="ECO:0000256" key="7">
    <source>
        <dbReference type="ARBA" id="ARBA00023145"/>
    </source>
</evidence>
<comment type="similarity">
    <text evidence="8">Belongs to the peptidase S8 family.</text>
</comment>
<dbReference type="SMART" id="SM00944">
    <property type="entry name" value="Pro-kuma_activ"/>
    <property type="match status" value="1"/>
</dbReference>
<feature type="compositionally biased region" description="Low complexity" evidence="9">
    <location>
        <begin position="25"/>
        <end position="39"/>
    </location>
</feature>
<keyword evidence="7" id="KW-0865">Zymogen</keyword>
<keyword evidence="3" id="KW-0479">Metal-binding</keyword>
<dbReference type="InterPro" id="IPR000209">
    <property type="entry name" value="Peptidase_S8/S53_dom"/>
</dbReference>
<evidence type="ECO:0000313" key="12">
    <source>
        <dbReference type="Proteomes" id="UP001415169"/>
    </source>
</evidence>
<evidence type="ECO:0000256" key="5">
    <source>
        <dbReference type="ARBA" id="ARBA00022825"/>
    </source>
</evidence>
<comment type="cofactor">
    <cofactor evidence="1">
        <name>Ca(2+)</name>
        <dbReference type="ChEBI" id="CHEBI:29108"/>
    </cofactor>
</comment>
<feature type="compositionally biased region" description="Polar residues" evidence="9">
    <location>
        <begin position="1"/>
        <end position="12"/>
    </location>
</feature>
<dbReference type="SUPFAM" id="SSF52743">
    <property type="entry name" value="Subtilisin-like"/>
    <property type="match status" value="1"/>
</dbReference>
<dbReference type="Gene3D" id="3.40.50.200">
    <property type="entry name" value="Peptidase S8/S53 domain"/>
    <property type="match status" value="1"/>
</dbReference>
<protein>
    <submittedName>
        <fullName evidence="11">S53 family peptidase</fullName>
    </submittedName>
</protein>
<keyword evidence="5" id="KW-0720">Serine protease</keyword>
<feature type="compositionally biased region" description="Basic and acidic residues" evidence="9">
    <location>
        <begin position="342"/>
        <end position="353"/>
    </location>
</feature>
<dbReference type="Proteomes" id="UP001415169">
    <property type="component" value="Unassembled WGS sequence"/>
</dbReference>
<feature type="region of interest" description="Disordered" evidence="9">
    <location>
        <begin position="338"/>
        <end position="358"/>
    </location>
</feature>
<name>A0ABP7ZIY8_9MICO</name>